<name>A0A5N6AMB3_9ACTN</name>
<dbReference type="PANTHER" id="PTHR30055:SF234">
    <property type="entry name" value="HTH-TYPE TRANSCRIPTIONAL REGULATOR BETI"/>
    <property type="match status" value="1"/>
</dbReference>
<evidence type="ECO:0000256" key="5">
    <source>
        <dbReference type="SAM" id="MobiDB-lite"/>
    </source>
</evidence>
<organism evidence="7 8">
    <name type="scientific">Streptomyces mimosae</name>
    <dbReference type="NCBI Taxonomy" id="2586635"/>
    <lineage>
        <taxon>Bacteria</taxon>
        <taxon>Bacillati</taxon>
        <taxon>Actinomycetota</taxon>
        <taxon>Actinomycetes</taxon>
        <taxon>Kitasatosporales</taxon>
        <taxon>Streptomycetaceae</taxon>
        <taxon>Streptomyces</taxon>
    </lineage>
</organism>
<keyword evidence="2 4" id="KW-0238">DNA-binding</keyword>
<evidence type="ECO:0000256" key="1">
    <source>
        <dbReference type="ARBA" id="ARBA00023015"/>
    </source>
</evidence>
<dbReference type="PROSITE" id="PS50977">
    <property type="entry name" value="HTH_TETR_2"/>
    <property type="match status" value="1"/>
</dbReference>
<feature type="compositionally biased region" description="Pro residues" evidence="5">
    <location>
        <begin position="1"/>
        <end position="11"/>
    </location>
</feature>
<protein>
    <submittedName>
        <fullName evidence="7">TetR family transcriptional regulator</fullName>
    </submittedName>
</protein>
<dbReference type="Pfam" id="PF21597">
    <property type="entry name" value="TetR_C_43"/>
    <property type="match status" value="1"/>
</dbReference>
<dbReference type="Proteomes" id="UP000314251">
    <property type="component" value="Unassembled WGS sequence"/>
</dbReference>
<feature type="domain" description="HTH tetR-type" evidence="6">
    <location>
        <begin position="57"/>
        <end position="116"/>
    </location>
</feature>
<evidence type="ECO:0000313" key="7">
    <source>
        <dbReference type="EMBL" id="KAB8169774.1"/>
    </source>
</evidence>
<dbReference type="SUPFAM" id="SSF48498">
    <property type="entry name" value="Tetracyclin repressor-like, C-terminal domain"/>
    <property type="match status" value="1"/>
</dbReference>
<dbReference type="AlphaFoldDB" id="A0A5N6AMB3"/>
<dbReference type="GO" id="GO:0003700">
    <property type="term" value="F:DNA-binding transcription factor activity"/>
    <property type="evidence" value="ECO:0007669"/>
    <property type="project" value="TreeGrafter"/>
</dbReference>
<dbReference type="PANTHER" id="PTHR30055">
    <property type="entry name" value="HTH-TYPE TRANSCRIPTIONAL REGULATOR RUTR"/>
    <property type="match status" value="1"/>
</dbReference>
<accession>A0A5N6AMB3</accession>
<comment type="caution">
    <text evidence="7">The sequence shown here is derived from an EMBL/GenBank/DDBJ whole genome shotgun (WGS) entry which is preliminary data.</text>
</comment>
<feature type="DNA-binding region" description="H-T-H motif" evidence="4">
    <location>
        <begin position="79"/>
        <end position="98"/>
    </location>
</feature>
<dbReference type="PRINTS" id="PR00455">
    <property type="entry name" value="HTHTETR"/>
</dbReference>
<proteinExistence type="predicted"/>
<dbReference type="InterPro" id="IPR049445">
    <property type="entry name" value="TetR_SbtR-like_C"/>
</dbReference>
<keyword evidence="8" id="KW-1185">Reference proteome</keyword>
<dbReference type="InterPro" id="IPR036271">
    <property type="entry name" value="Tet_transcr_reg_TetR-rel_C_sf"/>
</dbReference>
<gene>
    <name evidence="7" type="ORF">FH607_003350</name>
</gene>
<dbReference type="EMBL" id="VDLY02000002">
    <property type="protein sequence ID" value="KAB8169774.1"/>
    <property type="molecule type" value="Genomic_DNA"/>
</dbReference>
<reference evidence="7" key="1">
    <citation type="submission" date="2019-10" db="EMBL/GenBank/DDBJ databases">
        <title>Nonomuraea sp. nov., isolated from Phyllanthus amarus.</title>
        <authorList>
            <person name="Klykleung N."/>
            <person name="Tanasupawat S."/>
        </authorList>
    </citation>
    <scope>NUCLEOTIDE SEQUENCE [LARGE SCALE GENOMIC DNA]</scope>
    <source>
        <strain evidence="7">3MP-10</strain>
    </source>
</reference>
<dbReference type="OrthoDB" id="9795011at2"/>
<evidence type="ECO:0000313" key="8">
    <source>
        <dbReference type="Proteomes" id="UP000314251"/>
    </source>
</evidence>
<keyword evidence="3" id="KW-0804">Transcription</keyword>
<feature type="region of interest" description="Disordered" evidence="5">
    <location>
        <begin position="1"/>
        <end position="58"/>
    </location>
</feature>
<dbReference type="Gene3D" id="1.10.357.10">
    <property type="entry name" value="Tetracycline Repressor, domain 2"/>
    <property type="match status" value="1"/>
</dbReference>
<evidence type="ECO:0000256" key="3">
    <source>
        <dbReference type="ARBA" id="ARBA00023163"/>
    </source>
</evidence>
<dbReference type="Pfam" id="PF00440">
    <property type="entry name" value="TetR_N"/>
    <property type="match status" value="1"/>
</dbReference>
<dbReference type="SUPFAM" id="SSF46689">
    <property type="entry name" value="Homeodomain-like"/>
    <property type="match status" value="1"/>
</dbReference>
<dbReference type="GO" id="GO:0000976">
    <property type="term" value="F:transcription cis-regulatory region binding"/>
    <property type="evidence" value="ECO:0007669"/>
    <property type="project" value="TreeGrafter"/>
</dbReference>
<dbReference type="InterPro" id="IPR001647">
    <property type="entry name" value="HTH_TetR"/>
</dbReference>
<evidence type="ECO:0000256" key="4">
    <source>
        <dbReference type="PROSITE-ProRule" id="PRU00335"/>
    </source>
</evidence>
<dbReference type="InterPro" id="IPR050109">
    <property type="entry name" value="HTH-type_TetR-like_transc_reg"/>
</dbReference>
<keyword evidence="1" id="KW-0805">Transcription regulation</keyword>
<evidence type="ECO:0000259" key="6">
    <source>
        <dbReference type="PROSITE" id="PS50977"/>
    </source>
</evidence>
<dbReference type="InterPro" id="IPR009057">
    <property type="entry name" value="Homeodomain-like_sf"/>
</dbReference>
<evidence type="ECO:0000256" key="2">
    <source>
        <dbReference type="ARBA" id="ARBA00023125"/>
    </source>
</evidence>
<sequence>MAVRLRPPPEAAPVSGASLRLPTAYPTSGSLPCPDRGADGGGGVSQGTTRPRRADAQRNRERLLAEARATFAAHGTGASLEQIAAAAGVGIGTLYRHFPTRQDLLEALLRERFDTLAATGRALLADRPPREALTEWTLAFVTATTTFRGLTGEVSQPLHDETSRLHASCAAMREIGVELLRRAQESGAVRAEVTPTDFFLLISAVSWAHEQGPPDAADRVPRLLDHLFTGLAR</sequence>